<keyword evidence="4" id="KW-1185">Reference proteome</keyword>
<dbReference type="RefSeq" id="WP_002706258.1">
    <property type="nucleotide sequence ID" value="NZ_AGRW01000054.1"/>
</dbReference>
<name>H7ENW7_9SPIR</name>
<feature type="transmembrane region" description="Helical" evidence="1">
    <location>
        <begin position="463"/>
        <end position="485"/>
    </location>
</feature>
<dbReference type="AlphaFoldDB" id="H7ENW7"/>
<feature type="transmembrane region" description="Helical" evidence="1">
    <location>
        <begin position="399"/>
        <end position="415"/>
    </location>
</feature>
<evidence type="ECO:0000256" key="2">
    <source>
        <dbReference type="SAM" id="SignalP"/>
    </source>
</evidence>
<feature type="transmembrane region" description="Helical" evidence="1">
    <location>
        <begin position="374"/>
        <end position="393"/>
    </location>
</feature>
<dbReference type="Proteomes" id="UP000003571">
    <property type="component" value="Unassembled WGS sequence"/>
</dbReference>
<keyword evidence="1" id="KW-0812">Transmembrane</keyword>
<dbReference type="eggNOG" id="ENOG502ZX8M">
    <property type="taxonomic scope" value="Bacteria"/>
</dbReference>
<protein>
    <submittedName>
        <fullName evidence="3">Uncharacterized protein</fullName>
    </submittedName>
</protein>
<feature type="transmembrane region" description="Helical" evidence="1">
    <location>
        <begin position="310"/>
        <end position="329"/>
    </location>
</feature>
<evidence type="ECO:0000313" key="3">
    <source>
        <dbReference type="EMBL" id="EIC00600.1"/>
    </source>
</evidence>
<evidence type="ECO:0000256" key="1">
    <source>
        <dbReference type="SAM" id="Phobius"/>
    </source>
</evidence>
<comment type="caution">
    <text evidence="3">The sequence shown here is derived from an EMBL/GenBank/DDBJ whole genome shotgun (WGS) entry which is preliminary data.</text>
</comment>
<feature type="transmembrane region" description="Helical" evidence="1">
    <location>
        <begin position="497"/>
        <end position="515"/>
    </location>
</feature>
<dbReference type="EMBL" id="AGRW01000054">
    <property type="protein sequence ID" value="EIC00600.1"/>
    <property type="molecule type" value="Genomic_DNA"/>
</dbReference>
<proteinExistence type="predicted"/>
<feature type="chain" id="PRO_5003608813" evidence="2">
    <location>
        <begin position="22"/>
        <end position="651"/>
    </location>
</feature>
<gene>
    <name evidence="3" type="ORF">TresaDRAFT_0073</name>
</gene>
<feature type="signal peptide" evidence="2">
    <location>
        <begin position="1"/>
        <end position="21"/>
    </location>
</feature>
<feature type="transmembrane region" description="Helical" evidence="1">
    <location>
        <begin position="422"/>
        <end position="443"/>
    </location>
</feature>
<dbReference type="PATRIC" id="fig|907348.3.peg.2653"/>
<keyword evidence="1" id="KW-0472">Membrane</keyword>
<keyword evidence="2" id="KW-0732">Signal</keyword>
<accession>H7ENW7</accession>
<dbReference type="STRING" id="907348.TresaDRAFT_0073"/>
<sequence>MRFSRLITLLLLVAVSSLRTAARCEPALSGRALSDKVLSIIAECGFGGRAAKEPLAKTGLDTFAYNITVDFPRTEEAVTGGGRSTMVVDIRQRDIPTIAGEFTRLLKDLDGRKRNADVRILCAALDGNGEAEGGEYGTERFASEVDDNDTMFAVALDFGAGGAASIKTGSVGSASPSWLAKLVTDAMRKDGQAPELEHRFLSLYRLGLIRGEKRMGEFIKWNIPAIEVALQDGKQLGFIAEIAESFDARGTEEWDVHYLIIDTSTKFGTLVIGESAIITLAISVAALSLLMLCGLSFLGKAGARYKREFLKAWYMIPLTLALSFSSVILGQKAAESARLLPGMNPIHLMSIKICASILVISAYFAVLEKIHLPIDAFIFGYMISFVAILNIFIFSAIDILFFISFGIEYILIFASRPARRSFWIMVWLAAMMAPFAPYIASLIGSAERETLERAIFCTPAENVILSLALFPIHMMWQKILVRINIISGMSRHPTRRTVWNGIALVLFLIAVFAFSSKKVSERFYRDTEKPATIIADRDNRTFSFSVVEDTFWGMSTNHIAVKSKEDAVRYQISIRSDGEEVIPIYESTYGYKITAKDEIAFVIPDMPPRSITIDYASSSALSSFVTVEAIYDCGDGTFRRERKTVRVQGKR</sequence>
<feature type="transmembrane region" description="Helical" evidence="1">
    <location>
        <begin position="276"/>
        <end position="298"/>
    </location>
</feature>
<reference evidence="3 4" key="1">
    <citation type="submission" date="2011-09" db="EMBL/GenBank/DDBJ databases">
        <title>The draft genome of Treponema saccharophilum DSM 2985.</title>
        <authorList>
            <consortium name="US DOE Joint Genome Institute (JGI-PGF)"/>
            <person name="Lucas S."/>
            <person name="Copeland A."/>
            <person name="Lapidus A."/>
            <person name="Glavina del Rio T."/>
            <person name="Dalin E."/>
            <person name="Tice H."/>
            <person name="Bruce D."/>
            <person name="Goodwin L."/>
            <person name="Pitluck S."/>
            <person name="Peters L."/>
            <person name="Kyrpides N."/>
            <person name="Mavromatis K."/>
            <person name="Ivanova N."/>
            <person name="Markowitz V."/>
            <person name="Cheng J.-F."/>
            <person name="Hugenholtz P."/>
            <person name="Woyke T."/>
            <person name="Wu D."/>
            <person name="Gronow S."/>
            <person name="Wellnitz S."/>
            <person name="Brambilla E."/>
            <person name="Klenk H.-P."/>
            <person name="Eisen J.A."/>
        </authorList>
    </citation>
    <scope>NUCLEOTIDE SEQUENCE [LARGE SCALE GENOMIC DNA]</scope>
    <source>
        <strain evidence="3 4">DSM 2985</strain>
    </source>
</reference>
<dbReference type="OrthoDB" id="357551at2"/>
<organism evidence="3 4">
    <name type="scientific">Treponema saccharophilum DSM 2985</name>
    <dbReference type="NCBI Taxonomy" id="907348"/>
    <lineage>
        <taxon>Bacteria</taxon>
        <taxon>Pseudomonadati</taxon>
        <taxon>Spirochaetota</taxon>
        <taxon>Spirochaetia</taxon>
        <taxon>Spirochaetales</taxon>
        <taxon>Treponemataceae</taxon>
        <taxon>Treponema</taxon>
    </lineage>
</organism>
<evidence type="ECO:0000313" key="4">
    <source>
        <dbReference type="Proteomes" id="UP000003571"/>
    </source>
</evidence>
<keyword evidence="1" id="KW-1133">Transmembrane helix</keyword>
<feature type="transmembrane region" description="Helical" evidence="1">
    <location>
        <begin position="349"/>
        <end position="367"/>
    </location>
</feature>